<feature type="transmembrane region" description="Helical" evidence="5">
    <location>
        <begin position="491"/>
        <end position="509"/>
    </location>
</feature>
<dbReference type="Pfam" id="PF00746">
    <property type="entry name" value="Gram_pos_anchor"/>
    <property type="match status" value="1"/>
</dbReference>
<evidence type="ECO:0000256" key="6">
    <source>
        <dbReference type="SAM" id="SignalP"/>
    </source>
</evidence>
<evidence type="ECO:0000256" key="1">
    <source>
        <dbReference type="ARBA" id="ARBA00022512"/>
    </source>
</evidence>
<dbReference type="Pfam" id="PF20623">
    <property type="entry name" value="Sgo0707_N2"/>
    <property type="match status" value="1"/>
</dbReference>
<name>A0A2U1ZWQ9_9MICO</name>
<feature type="domain" description="SpaA-like prealbumin fold" evidence="9">
    <location>
        <begin position="349"/>
        <end position="458"/>
    </location>
</feature>
<dbReference type="InterPro" id="IPR019931">
    <property type="entry name" value="LPXTG_anchor"/>
</dbReference>
<reference evidence="11 12" key="1">
    <citation type="submission" date="2018-03" db="EMBL/GenBank/DDBJ databases">
        <title>Genome assembly of novel Miniimonas species PCH200.</title>
        <authorList>
            <person name="Thakur V."/>
            <person name="Kumar V."/>
            <person name="Singh D."/>
        </authorList>
    </citation>
    <scope>NUCLEOTIDE SEQUENCE [LARGE SCALE GENOMIC DNA]</scope>
    <source>
        <strain evidence="11 12">PCH200</strain>
    </source>
</reference>
<evidence type="ECO:0000313" key="11">
    <source>
        <dbReference type="EMBL" id="PWD51380.1"/>
    </source>
</evidence>
<protein>
    <submittedName>
        <fullName evidence="11">Fimbrial protein</fullName>
    </submittedName>
</protein>
<feature type="domain" description="Gram-positive pilin subunit D1 N-terminal" evidence="8">
    <location>
        <begin position="44"/>
        <end position="194"/>
    </location>
</feature>
<dbReference type="AlphaFoldDB" id="A0A2U1ZWQ9"/>
<keyword evidence="1" id="KW-0134">Cell wall</keyword>
<organism evidence="11 12">
    <name type="scientific">Serinibacter arcticus</name>
    <dbReference type="NCBI Taxonomy" id="1655435"/>
    <lineage>
        <taxon>Bacteria</taxon>
        <taxon>Bacillati</taxon>
        <taxon>Actinomycetota</taxon>
        <taxon>Actinomycetes</taxon>
        <taxon>Micrococcales</taxon>
        <taxon>Beutenbergiaceae</taxon>
        <taxon>Serinibacter</taxon>
    </lineage>
</organism>
<evidence type="ECO:0000256" key="4">
    <source>
        <dbReference type="ARBA" id="ARBA00023088"/>
    </source>
</evidence>
<evidence type="ECO:0000256" key="3">
    <source>
        <dbReference type="ARBA" id="ARBA00022729"/>
    </source>
</evidence>
<keyword evidence="12" id="KW-1185">Reference proteome</keyword>
<evidence type="ECO:0000259" key="7">
    <source>
        <dbReference type="Pfam" id="PF00746"/>
    </source>
</evidence>
<dbReference type="Gene3D" id="2.60.40.740">
    <property type="match status" value="1"/>
</dbReference>
<dbReference type="InterPro" id="IPR048052">
    <property type="entry name" value="FM1-like"/>
</dbReference>
<evidence type="ECO:0000256" key="5">
    <source>
        <dbReference type="SAM" id="Phobius"/>
    </source>
</evidence>
<dbReference type="InterPro" id="IPR013783">
    <property type="entry name" value="Ig-like_fold"/>
</dbReference>
<dbReference type="Gene3D" id="2.60.40.10">
    <property type="entry name" value="Immunoglobulins"/>
    <property type="match status" value="2"/>
</dbReference>
<dbReference type="InterPro" id="IPR026466">
    <property type="entry name" value="Fim_isopep_form_D2_dom"/>
</dbReference>
<comment type="caution">
    <text evidence="11">The sequence shown here is derived from an EMBL/GenBank/DDBJ whole genome shotgun (WGS) entry which is preliminary data.</text>
</comment>
<feature type="domain" description="Sgo0707-like N2" evidence="10">
    <location>
        <begin position="208"/>
        <end position="325"/>
    </location>
</feature>
<dbReference type="RefSeq" id="WP_109229761.1">
    <property type="nucleotide sequence ID" value="NZ_PYHR01000002.1"/>
</dbReference>
<dbReference type="Proteomes" id="UP000245166">
    <property type="component" value="Unassembled WGS sequence"/>
</dbReference>
<dbReference type="OrthoDB" id="3199332at2"/>
<evidence type="ECO:0000256" key="2">
    <source>
        <dbReference type="ARBA" id="ARBA00022525"/>
    </source>
</evidence>
<keyword evidence="4" id="KW-0572">Peptidoglycan-anchor</keyword>
<evidence type="ECO:0000259" key="10">
    <source>
        <dbReference type="Pfam" id="PF20623"/>
    </source>
</evidence>
<feature type="signal peptide" evidence="6">
    <location>
        <begin position="1"/>
        <end position="33"/>
    </location>
</feature>
<accession>A0A2U1ZWQ9</accession>
<keyword evidence="5" id="KW-0472">Membrane</keyword>
<dbReference type="GO" id="GO:0005975">
    <property type="term" value="P:carbohydrate metabolic process"/>
    <property type="evidence" value="ECO:0007669"/>
    <property type="project" value="UniProtKB-ARBA"/>
</dbReference>
<evidence type="ECO:0000259" key="8">
    <source>
        <dbReference type="Pfam" id="PF16555"/>
    </source>
</evidence>
<dbReference type="InterPro" id="IPR032364">
    <property type="entry name" value="GramPos_pilinD1_N"/>
</dbReference>
<feature type="chain" id="PRO_5015525459" evidence="6">
    <location>
        <begin position="34"/>
        <end position="517"/>
    </location>
</feature>
<keyword evidence="2" id="KW-0964">Secreted</keyword>
<dbReference type="Pfam" id="PF16555">
    <property type="entry name" value="GramPos_pilinD1"/>
    <property type="match status" value="1"/>
</dbReference>
<keyword evidence="5" id="KW-1133">Transmembrane helix</keyword>
<gene>
    <name evidence="11" type="ORF">C8046_12630</name>
</gene>
<dbReference type="EMBL" id="PYHR01000002">
    <property type="protein sequence ID" value="PWD51380.1"/>
    <property type="molecule type" value="Genomic_DNA"/>
</dbReference>
<keyword evidence="5" id="KW-0812">Transmembrane</keyword>
<dbReference type="Pfam" id="PF17802">
    <property type="entry name" value="SpaA"/>
    <property type="match status" value="1"/>
</dbReference>
<dbReference type="InterPro" id="IPR041033">
    <property type="entry name" value="SpaA_PFL_dom_1"/>
</dbReference>
<evidence type="ECO:0000259" key="9">
    <source>
        <dbReference type="Pfam" id="PF17802"/>
    </source>
</evidence>
<dbReference type="InterPro" id="IPR046473">
    <property type="entry name" value="Sgo0707-like_N2"/>
</dbReference>
<dbReference type="NCBIfam" id="NF033902">
    <property type="entry name" value="iso_D2_wall_anc"/>
    <property type="match status" value="1"/>
</dbReference>
<proteinExistence type="predicted"/>
<sequence length="517" mass="53183">MTTTTRTRTRRVSAAALAGAVLLAVGLGTAAVAAPVIEEGTVGSLTVHKFQAPDTLPDLPNDGSEITEPIDALPLAGAQFTIYEVEGIDLTENQGWQDAAALEGTFDPATVLPGSVPATAGAYTLTQVGQQTTSATGVAAFTGLPIALYLVVESSTPTGFTPVPSFMVTVPLTLTAEGATEQAWEYDVHVYPKNPSFTATKTVADAIDQEDAVVGDQIVYTVTGDIPAQGLDAYRIADTLATQLTYAPDDTQSDIVLSVSGSAGETLTFGTDYTVAVAGQTLTVDLTAAGLATVAEAKSLDATAQVVMALTVTVNAPGEISNTANVFPSAAAIANVIPTVTPAVVSKWGSVAIAKTSSDTTITALGGATFEVYYTTGSEWDGDPDTATQVDVNGVTTWTTTATGTVTIGALRYSDWANGAEVPAGADDFRQYWLVETVALAGHELLAEPVGFLIEDLDETTTTPTVAPAPIVNVPSNAGFELPFTGGIGTVWFTVAGVLLLGGATLLVVRQRRRTQA</sequence>
<keyword evidence="3 6" id="KW-0732">Signal</keyword>
<dbReference type="NCBIfam" id="TIGR01167">
    <property type="entry name" value="LPXTG_anchor"/>
    <property type="match status" value="1"/>
</dbReference>
<dbReference type="NCBIfam" id="TIGR04226">
    <property type="entry name" value="RrgB_K2N_iso_D2"/>
    <property type="match status" value="1"/>
</dbReference>
<evidence type="ECO:0000313" key="12">
    <source>
        <dbReference type="Proteomes" id="UP000245166"/>
    </source>
</evidence>
<feature type="domain" description="Gram-positive cocci surface proteins LPxTG" evidence="7">
    <location>
        <begin position="475"/>
        <end position="513"/>
    </location>
</feature>